<feature type="region of interest" description="Disordered" evidence="1">
    <location>
        <begin position="52"/>
        <end position="379"/>
    </location>
</feature>
<sequence length="388" mass="41994">MLSKDAFSMLSSSINNTNTGIMNPPISNQNSTPMPTCSSSVRSVLEPLLEVAFPSSQPTQNRGDAWPSLKRARSDTQSGGESPSSSMYSTPTPSSSPKPPCSPRPSHSALPTPTLNFGTMPTLNPSITGPRGKPSSPLRSSIQKLRRMNSDAEKGGRGERRYLRLGREDSIALPGDESWLDEMDGVEDETGTEGEGDGEEEWDEAKRRRLLGDLLEDWEETTIMEPAEKEEEDECTTPTRARTPTQPHSIGAPSTLQRQDPPSPNPNTADDRTSSIWEDGEKFWAASPPNHPPNSPNKPKQRFVPLSSSPVAKLGSRKREFEVARDDAKEDGEEAGRKEKAGSSGGDRKRSALGIGTPNVNPRIQVCPPSGGVFVGTPGSLYDQDGFL</sequence>
<feature type="compositionally biased region" description="Low complexity" evidence="1">
    <location>
        <begin position="75"/>
        <end position="93"/>
    </location>
</feature>
<reference evidence="2" key="1">
    <citation type="journal article" date="2020" name="Stud. Mycol.">
        <title>101 Dothideomycetes genomes: a test case for predicting lifestyles and emergence of pathogens.</title>
        <authorList>
            <person name="Haridas S."/>
            <person name="Albert R."/>
            <person name="Binder M."/>
            <person name="Bloem J."/>
            <person name="Labutti K."/>
            <person name="Salamov A."/>
            <person name="Andreopoulos B."/>
            <person name="Baker S."/>
            <person name="Barry K."/>
            <person name="Bills G."/>
            <person name="Bluhm B."/>
            <person name="Cannon C."/>
            <person name="Castanera R."/>
            <person name="Culley D."/>
            <person name="Daum C."/>
            <person name="Ezra D."/>
            <person name="Gonzalez J."/>
            <person name="Henrissat B."/>
            <person name="Kuo A."/>
            <person name="Liang C."/>
            <person name="Lipzen A."/>
            <person name="Lutzoni F."/>
            <person name="Magnuson J."/>
            <person name="Mondo S."/>
            <person name="Nolan M."/>
            <person name="Ohm R."/>
            <person name="Pangilinan J."/>
            <person name="Park H.-J."/>
            <person name="Ramirez L."/>
            <person name="Alfaro M."/>
            <person name="Sun H."/>
            <person name="Tritt A."/>
            <person name="Yoshinaga Y."/>
            <person name="Zwiers L.-H."/>
            <person name="Turgeon B."/>
            <person name="Goodwin S."/>
            <person name="Spatafora J."/>
            <person name="Crous P."/>
            <person name="Grigoriev I."/>
        </authorList>
    </citation>
    <scope>NUCLEOTIDE SEQUENCE</scope>
    <source>
        <strain evidence="2">CBS 109.77</strain>
    </source>
</reference>
<organism evidence="2 3">
    <name type="scientific">Melanomma pulvis-pyrius CBS 109.77</name>
    <dbReference type="NCBI Taxonomy" id="1314802"/>
    <lineage>
        <taxon>Eukaryota</taxon>
        <taxon>Fungi</taxon>
        <taxon>Dikarya</taxon>
        <taxon>Ascomycota</taxon>
        <taxon>Pezizomycotina</taxon>
        <taxon>Dothideomycetes</taxon>
        <taxon>Pleosporomycetidae</taxon>
        <taxon>Pleosporales</taxon>
        <taxon>Melanommataceae</taxon>
        <taxon>Melanomma</taxon>
    </lineage>
</organism>
<evidence type="ECO:0000313" key="3">
    <source>
        <dbReference type="Proteomes" id="UP000799757"/>
    </source>
</evidence>
<proteinExistence type="predicted"/>
<feature type="compositionally biased region" description="Polar residues" evidence="1">
    <location>
        <begin position="246"/>
        <end position="260"/>
    </location>
</feature>
<feature type="region of interest" description="Disordered" evidence="1">
    <location>
        <begin position="20"/>
        <end position="39"/>
    </location>
</feature>
<feature type="compositionally biased region" description="Basic and acidic residues" evidence="1">
    <location>
        <begin position="148"/>
        <end position="170"/>
    </location>
</feature>
<name>A0A6A6X0G8_9PLEO</name>
<feature type="non-terminal residue" evidence="2">
    <location>
        <position position="388"/>
    </location>
</feature>
<feature type="compositionally biased region" description="Acidic residues" evidence="1">
    <location>
        <begin position="214"/>
        <end position="235"/>
    </location>
</feature>
<dbReference type="EMBL" id="MU002120">
    <property type="protein sequence ID" value="KAF2789685.1"/>
    <property type="molecule type" value="Genomic_DNA"/>
</dbReference>
<accession>A0A6A6X0G8</accession>
<evidence type="ECO:0000313" key="2">
    <source>
        <dbReference type="EMBL" id="KAF2789685.1"/>
    </source>
</evidence>
<feature type="compositionally biased region" description="Acidic residues" evidence="1">
    <location>
        <begin position="178"/>
        <end position="203"/>
    </location>
</feature>
<dbReference type="AlphaFoldDB" id="A0A6A6X0G8"/>
<feature type="compositionally biased region" description="Basic and acidic residues" evidence="1">
    <location>
        <begin position="317"/>
        <end position="350"/>
    </location>
</feature>
<feature type="compositionally biased region" description="Low complexity" evidence="1">
    <location>
        <begin position="236"/>
        <end position="245"/>
    </location>
</feature>
<protein>
    <submittedName>
        <fullName evidence="2">Uncharacterized protein</fullName>
    </submittedName>
</protein>
<keyword evidence="3" id="KW-1185">Reference proteome</keyword>
<dbReference type="Proteomes" id="UP000799757">
    <property type="component" value="Unassembled WGS sequence"/>
</dbReference>
<feature type="compositionally biased region" description="Pro residues" evidence="1">
    <location>
        <begin position="94"/>
        <end position="103"/>
    </location>
</feature>
<dbReference type="OrthoDB" id="3546893at2759"/>
<gene>
    <name evidence="2" type="ORF">K505DRAFT_328052</name>
</gene>
<evidence type="ECO:0000256" key="1">
    <source>
        <dbReference type="SAM" id="MobiDB-lite"/>
    </source>
</evidence>
<feature type="compositionally biased region" description="Polar residues" evidence="1">
    <location>
        <begin position="109"/>
        <end position="127"/>
    </location>
</feature>